<dbReference type="EMBL" id="CP000046">
    <property type="protein sequence ID" value="AAW38675.1"/>
    <property type="molecule type" value="Genomic_DNA"/>
</dbReference>
<dbReference type="AlphaFoldDB" id="A0A0H2X0E0"/>
<gene>
    <name evidence="1" type="ordered locus">SACOL2677</name>
</gene>
<evidence type="ECO:0000313" key="1">
    <source>
        <dbReference type="EMBL" id="AAW38675.1"/>
    </source>
</evidence>
<sequence length="36" mass="4502">MKMLKQYVVVFIFLKKNLLELHIYYTRFIEKILVLL</sequence>
<accession>A0A0H2X0E0</accession>
<dbReference type="KEGG" id="sac:SACOL2677"/>
<proteinExistence type="predicted"/>
<dbReference type="Proteomes" id="UP000000530">
    <property type="component" value="Chromosome"/>
</dbReference>
<reference evidence="1 2" key="1">
    <citation type="journal article" date="2005" name="J. Bacteriol.">
        <title>Insights on evolution of virulence and resistance from the complete genome analysis of an early methicillin-resistant Staphylococcus aureus strain and a biofilm-producing methicillin-resistant Staphylococcus epidermidis strain.</title>
        <authorList>
            <person name="Gill S.R."/>
            <person name="Fouts D.E."/>
            <person name="Archer G.L."/>
            <person name="Mongodin E.F."/>
            <person name="Deboy R.T."/>
            <person name="Ravel J."/>
            <person name="Paulsen I.T."/>
            <person name="Kolonay J.F."/>
            <person name="Brinkac L."/>
            <person name="Beanan M."/>
            <person name="Dodson R.J."/>
            <person name="Daugherty S.C."/>
            <person name="Madupu R."/>
            <person name="Angiuoli S.V."/>
            <person name="Durkin A.S."/>
            <person name="Haft D.H."/>
            <person name="Vamathevan J."/>
            <person name="Khouri H."/>
            <person name="Utterback T."/>
            <person name="Lee C."/>
            <person name="Dimitrov G."/>
            <person name="Jiang L."/>
            <person name="Qin H."/>
            <person name="Weidman J."/>
            <person name="Tran K."/>
            <person name="Kang K."/>
            <person name="Hance I.R."/>
            <person name="Nelson K.E."/>
            <person name="Fraser C.M."/>
        </authorList>
    </citation>
    <scope>NUCLEOTIDE SEQUENCE [LARGE SCALE GENOMIC DNA]</scope>
    <source>
        <strain evidence="1 2">COL</strain>
    </source>
</reference>
<protein>
    <submittedName>
        <fullName evidence="1">Uncharacterized protein</fullName>
    </submittedName>
</protein>
<evidence type="ECO:0000313" key="2">
    <source>
        <dbReference type="Proteomes" id="UP000000530"/>
    </source>
</evidence>
<organism evidence="1 2">
    <name type="scientific">Staphylococcus aureus (strain COL)</name>
    <dbReference type="NCBI Taxonomy" id="93062"/>
    <lineage>
        <taxon>Bacteria</taxon>
        <taxon>Bacillati</taxon>
        <taxon>Bacillota</taxon>
        <taxon>Bacilli</taxon>
        <taxon>Bacillales</taxon>
        <taxon>Staphylococcaceae</taxon>
        <taxon>Staphylococcus</taxon>
    </lineage>
</organism>
<name>A0A0H2X0E0_STAAC</name>
<dbReference type="HOGENOM" id="CLU_3358591_0_0_9"/>